<name>A0A1S8TD70_9CLOT</name>
<dbReference type="Proteomes" id="UP000190890">
    <property type="component" value="Unassembled WGS sequence"/>
</dbReference>
<evidence type="ECO:0008006" key="3">
    <source>
        <dbReference type="Google" id="ProtNLM"/>
    </source>
</evidence>
<dbReference type="EMBL" id="LZZM01000181">
    <property type="protein sequence ID" value="OOM75740.1"/>
    <property type="molecule type" value="Genomic_DNA"/>
</dbReference>
<keyword evidence="2" id="KW-1185">Reference proteome</keyword>
<comment type="caution">
    <text evidence="1">The sequence shown here is derived from an EMBL/GenBank/DDBJ whole genome shotgun (WGS) entry which is preliminary data.</text>
</comment>
<accession>A0A1S8TD70</accession>
<evidence type="ECO:0000313" key="2">
    <source>
        <dbReference type="Proteomes" id="UP000190890"/>
    </source>
</evidence>
<organism evidence="1 2">
    <name type="scientific">Clostridium puniceum</name>
    <dbReference type="NCBI Taxonomy" id="29367"/>
    <lineage>
        <taxon>Bacteria</taxon>
        <taxon>Bacillati</taxon>
        <taxon>Bacillota</taxon>
        <taxon>Clostridia</taxon>
        <taxon>Eubacteriales</taxon>
        <taxon>Clostridiaceae</taxon>
        <taxon>Clostridium</taxon>
    </lineage>
</organism>
<dbReference type="RefSeq" id="WP_077848165.1">
    <property type="nucleotide sequence ID" value="NZ_LZZM01000181.1"/>
</dbReference>
<dbReference type="AlphaFoldDB" id="A0A1S8TD70"/>
<dbReference type="OrthoDB" id="1757219at2"/>
<gene>
    <name evidence="1" type="ORF">CLPUN_30950</name>
</gene>
<reference evidence="1 2" key="1">
    <citation type="submission" date="2016-05" db="EMBL/GenBank/DDBJ databases">
        <title>Microbial solvent formation.</title>
        <authorList>
            <person name="Poehlein A."/>
            <person name="Montoya Solano J.D."/>
            <person name="Flitsch S."/>
            <person name="Krabben P."/>
            <person name="Duerre P."/>
            <person name="Daniel R."/>
        </authorList>
    </citation>
    <scope>NUCLEOTIDE SEQUENCE [LARGE SCALE GENOMIC DNA]</scope>
    <source>
        <strain evidence="1 2">DSM 2619</strain>
    </source>
</reference>
<protein>
    <recommendedName>
        <fullName evidence="3">DUF1292 domain-containing protein</fullName>
    </recommendedName>
</protein>
<dbReference type="STRING" id="29367.CLPUN_30950"/>
<sequence length="217" mass="25081">MDNDIDFINGERRYWGKIYTDVAYAISEISPFVSERDLNIRKYVTKAPILQEYVKLLDSAEVDCKKKSLFSMFKSNPSITLLQDYKAKHKENFKQLEKCSHCTCLSCAFDCNFKKCSSCRSGSMLYFCDKKKVNVRKFENFTLDLTNNDTGRASKYTVLGVVEDCELDKLYILLQNVSNSSDKLVLYYYSGIKDDSYGEITDAEEFDFVVETYQSAE</sequence>
<evidence type="ECO:0000313" key="1">
    <source>
        <dbReference type="EMBL" id="OOM75740.1"/>
    </source>
</evidence>
<proteinExistence type="predicted"/>